<name>A0ABQ5C2Y6_9ASTR</name>
<reference evidence="3" key="2">
    <citation type="submission" date="2022-01" db="EMBL/GenBank/DDBJ databases">
        <authorList>
            <person name="Yamashiro T."/>
            <person name="Shiraishi A."/>
            <person name="Satake H."/>
            <person name="Nakayama K."/>
        </authorList>
    </citation>
    <scope>NUCLEOTIDE SEQUENCE</scope>
</reference>
<protein>
    <submittedName>
        <fullName evidence="3">Ribonuclease H-like domain-containing protein</fullName>
    </submittedName>
</protein>
<evidence type="ECO:0000256" key="1">
    <source>
        <dbReference type="SAM" id="MobiDB-lite"/>
    </source>
</evidence>
<reference evidence="3" key="1">
    <citation type="journal article" date="2022" name="Int. J. Mol. Sci.">
        <title>Draft Genome of Tanacetum Coccineum: Genomic Comparison of Closely Related Tanacetum-Family Plants.</title>
        <authorList>
            <person name="Yamashiro T."/>
            <person name="Shiraishi A."/>
            <person name="Nakayama K."/>
            <person name="Satake H."/>
        </authorList>
    </citation>
    <scope>NUCLEOTIDE SEQUENCE</scope>
</reference>
<accession>A0ABQ5C2Y6</accession>
<dbReference type="Proteomes" id="UP001151760">
    <property type="component" value="Unassembled WGS sequence"/>
</dbReference>
<dbReference type="InterPro" id="IPR013103">
    <property type="entry name" value="RVT_2"/>
</dbReference>
<feature type="compositionally biased region" description="Basic and acidic residues" evidence="1">
    <location>
        <begin position="672"/>
        <end position="702"/>
    </location>
</feature>
<feature type="compositionally biased region" description="Basic and acidic residues" evidence="1">
    <location>
        <begin position="715"/>
        <end position="730"/>
    </location>
</feature>
<dbReference type="InterPro" id="IPR043502">
    <property type="entry name" value="DNA/RNA_pol_sf"/>
</dbReference>
<evidence type="ECO:0000313" key="4">
    <source>
        <dbReference type="Proteomes" id="UP001151760"/>
    </source>
</evidence>
<feature type="region of interest" description="Disordered" evidence="1">
    <location>
        <begin position="672"/>
        <end position="730"/>
    </location>
</feature>
<gene>
    <name evidence="3" type="ORF">Tco_0890384</name>
</gene>
<feature type="region of interest" description="Disordered" evidence="1">
    <location>
        <begin position="442"/>
        <end position="467"/>
    </location>
</feature>
<dbReference type="PANTHER" id="PTHR11439">
    <property type="entry name" value="GAG-POL-RELATED RETROTRANSPOSON"/>
    <property type="match status" value="1"/>
</dbReference>
<proteinExistence type="predicted"/>
<feature type="domain" description="Reverse transcriptase Ty1/copia-type" evidence="2">
    <location>
        <begin position="3"/>
        <end position="118"/>
    </location>
</feature>
<organism evidence="3 4">
    <name type="scientific">Tanacetum coccineum</name>
    <dbReference type="NCBI Taxonomy" id="301880"/>
    <lineage>
        <taxon>Eukaryota</taxon>
        <taxon>Viridiplantae</taxon>
        <taxon>Streptophyta</taxon>
        <taxon>Embryophyta</taxon>
        <taxon>Tracheophyta</taxon>
        <taxon>Spermatophyta</taxon>
        <taxon>Magnoliopsida</taxon>
        <taxon>eudicotyledons</taxon>
        <taxon>Gunneridae</taxon>
        <taxon>Pentapetalae</taxon>
        <taxon>asterids</taxon>
        <taxon>campanulids</taxon>
        <taxon>Asterales</taxon>
        <taxon>Asteraceae</taxon>
        <taxon>Asteroideae</taxon>
        <taxon>Anthemideae</taxon>
        <taxon>Anthemidinae</taxon>
        <taxon>Tanacetum</taxon>
    </lineage>
</organism>
<keyword evidence="4" id="KW-1185">Reference proteome</keyword>
<dbReference type="CDD" id="cd09272">
    <property type="entry name" value="RNase_HI_RT_Ty1"/>
    <property type="match status" value="1"/>
</dbReference>
<dbReference type="SUPFAM" id="SSF56672">
    <property type="entry name" value="DNA/RNA polymerases"/>
    <property type="match status" value="1"/>
</dbReference>
<comment type="caution">
    <text evidence="3">The sequence shown here is derived from an EMBL/GenBank/DDBJ whole genome shotgun (WGS) entry which is preliminary data.</text>
</comment>
<evidence type="ECO:0000259" key="2">
    <source>
        <dbReference type="Pfam" id="PF07727"/>
    </source>
</evidence>
<sequence length="915" mass="104779">MGFMVYQIVVKSAFLYGQIEEEVYVCQPPGFEDPDYPDKVYKVVKALYGLHQAPRAWYETLANYLLGNGFQRGKIDQTLFIKKQKGDILLVQIYVDDIIFGSIKKEICTKFEKLMKDNQDKYVDEILRKFNYTDVKSASTLVDLEKPLVKDVDANDVDEHLYRSMIGSLMYLTASILDIMFALCACARFQVTPKTSRLLAVKKIFRYLKSKPTLGFWYSRDSPIELVAYTDSDYVGATQDKKSTTGGCQFLRNGLISWQYKKQTLVATSTTEAEYVVAASCYLLTKGFDAGRMNGRTRYIRQKCQSNRQINRGMDTKVPQFGGSPEKVGYEVVHKELGDRMEKGLKTISEVSLRRHLKLEDSDGLTSLLNTEIFEQLALIGYVSNSDRLTFQNGTLFSSVEFPTQTKVADEATFTSVDVDAEGAATTDIVFDAGPGKGTIYKTPTRLHDAPLTGVNTPRSAEGKNDLQKTKKVYSSALTNLILRVKKLEKQVKTSKARRRARLVLSEDEDAAEDSSKQRRKIFEIDRDPTISLILLEEEEPTELVEDLASGEKGEREVSTAGSEHSTVIPEVSTAAANLVYIRRSVEKRKDKGKAIMREDESVQKKTKKQLKYHAQQNRSFSVTEVRKNMCMYLKNQGGYKLSHFKGMSYEDIRPIFKRVWDQNQAFVPKDSEIEKEVMKRPGFDLQQKKPAKEEKEKKNDDNQQQAGSTKKRPRADTNEDNAKKHKVDEKEELRACMDVVPGDDVAMNVESLATKYLRVDWKIHILTENFMYYQIIKADGSSKSYKILSEMLDDFDRQDVLNLHRLVEERYNTTSPGGHDLLLWGDLKTLFEPSKENEIWKNQQDYNLISWRLFNSCGVHVLLMDNGIVVHMMIEKQYPLSQEMLSKMLSRRLEVDHESEMALELLRFTRSQLH</sequence>
<dbReference type="PANTHER" id="PTHR11439:SF509">
    <property type="entry name" value="RNA-DIRECTED DNA POLYMERASE"/>
    <property type="match status" value="1"/>
</dbReference>
<dbReference type="EMBL" id="BQNB010013803">
    <property type="protein sequence ID" value="GJT20447.1"/>
    <property type="molecule type" value="Genomic_DNA"/>
</dbReference>
<evidence type="ECO:0000313" key="3">
    <source>
        <dbReference type="EMBL" id="GJT20447.1"/>
    </source>
</evidence>
<dbReference type="Pfam" id="PF07727">
    <property type="entry name" value="RVT_2"/>
    <property type="match status" value="1"/>
</dbReference>